<dbReference type="InterPro" id="IPR011705">
    <property type="entry name" value="BACK"/>
</dbReference>
<evidence type="ECO:0000256" key="1">
    <source>
        <dbReference type="ARBA" id="ARBA00004496"/>
    </source>
</evidence>
<evidence type="ECO:0000256" key="2">
    <source>
        <dbReference type="ARBA" id="ARBA00022490"/>
    </source>
</evidence>
<organism evidence="4 5">
    <name type="scientific">Porites lobata</name>
    <dbReference type="NCBI Taxonomy" id="104759"/>
    <lineage>
        <taxon>Eukaryota</taxon>
        <taxon>Metazoa</taxon>
        <taxon>Cnidaria</taxon>
        <taxon>Anthozoa</taxon>
        <taxon>Hexacorallia</taxon>
        <taxon>Scleractinia</taxon>
        <taxon>Fungiina</taxon>
        <taxon>Poritidae</taxon>
        <taxon>Porites</taxon>
    </lineage>
</organism>
<dbReference type="InterPro" id="IPR012983">
    <property type="entry name" value="PHR"/>
</dbReference>
<evidence type="ECO:0000313" key="4">
    <source>
        <dbReference type="EMBL" id="CAH3044634.1"/>
    </source>
</evidence>
<feature type="domain" description="BTB" evidence="3">
    <location>
        <begin position="69"/>
        <end position="143"/>
    </location>
</feature>
<dbReference type="EMBL" id="CALNXK010000012">
    <property type="protein sequence ID" value="CAH3044634.1"/>
    <property type="molecule type" value="Genomic_DNA"/>
</dbReference>
<name>A0ABN8N779_9CNID</name>
<dbReference type="Pfam" id="PF00651">
    <property type="entry name" value="BTB"/>
    <property type="match status" value="1"/>
</dbReference>
<reference evidence="4 5" key="1">
    <citation type="submission" date="2022-05" db="EMBL/GenBank/DDBJ databases">
        <authorList>
            <consortium name="Genoscope - CEA"/>
            <person name="William W."/>
        </authorList>
    </citation>
    <scope>NUCLEOTIDE SEQUENCE [LARGE SCALE GENOMIC DNA]</scope>
</reference>
<dbReference type="Gene3D" id="1.25.40.420">
    <property type="match status" value="1"/>
</dbReference>
<dbReference type="InterPro" id="IPR038648">
    <property type="entry name" value="PHR_sf"/>
</dbReference>
<comment type="subcellular location">
    <subcellularLocation>
        <location evidence="1">Cytoplasm</location>
    </subcellularLocation>
</comment>
<dbReference type="PANTHER" id="PTHR45774">
    <property type="entry name" value="BTB/POZ DOMAIN-CONTAINING"/>
    <property type="match status" value="1"/>
</dbReference>
<evidence type="ECO:0000313" key="5">
    <source>
        <dbReference type="Proteomes" id="UP001159405"/>
    </source>
</evidence>
<keyword evidence="5" id="KW-1185">Reference proteome</keyword>
<dbReference type="PANTHER" id="PTHR45774:SF3">
    <property type="entry name" value="BTB (POZ) DOMAIN-CONTAINING 2B-RELATED"/>
    <property type="match status" value="1"/>
</dbReference>
<dbReference type="InterPro" id="IPR011333">
    <property type="entry name" value="SKP1/BTB/POZ_sf"/>
</dbReference>
<protein>
    <recommendedName>
        <fullName evidence="3">BTB domain-containing protein</fullName>
    </recommendedName>
</protein>
<dbReference type="Pfam" id="PF08005">
    <property type="entry name" value="PHR"/>
    <property type="match status" value="1"/>
</dbReference>
<dbReference type="Gene3D" id="2.60.120.820">
    <property type="entry name" value="PHR domain"/>
    <property type="match status" value="1"/>
</dbReference>
<accession>A0ABN8N779</accession>
<evidence type="ECO:0000259" key="3">
    <source>
        <dbReference type="PROSITE" id="PS50097"/>
    </source>
</evidence>
<comment type="caution">
    <text evidence="4">The sequence shown here is derived from an EMBL/GenBank/DDBJ whole genome shotgun (WGS) entry which is preliminary data.</text>
</comment>
<dbReference type="SMART" id="SM00875">
    <property type="entry name" value="BACK"/>
    <property type="match status" value="1"/>
</dbReference>
<gene>
    <name evidence="4" type="ORF">PLOB_00004794</name>
</gene>
<dbReference type="Proteomes" id="UP001159405">
    <property type="component" value="Unassembled WGS sequence"/>
</dbReference>
<dbReference type="PROSITE" id="PS50097">
    <property type="entry name" value="BTB"/>
    <property type="match status" value="1"/>
</dbReference>
<dbReference type="Gene3D" id="3.30.710.10">
    <property type="entry name" value="Potassium Channel Kv1.1, Chain A"/>
    <property type="match status" value="1"/>
</dbReference>
<dbReference type="Pfam" id="PF07707">
    <property type="entry name" value="BACK"/>
    <property type="match status" value="1"/>
</dbReference>
<dbReference type="SMART" id="SM00225">
    <property type="entry name" value="BTB"/>
    <property type="match status" value="1"/>
</dbReference>
<dbReference type="InterPro" id="IPR000210">
    <property type="entry name" value="BTB/POZ_dom"/>
</dbReference>
<proteinExistence type="predicted"/>
<keyword evidence="2" id="KW-0963">Cytoplasm</keyword>
<sequence length="481" mass="55280">MGSPSSISFSLSPSQERVRSLTASTTDTKEVIWTDNLRERMAAVEENWQMKLSTIKERTTVIFNNELLSDVKFMVPVSEAESETRKTIPAHKLVLAISSPVFYAMFYGQLAEAKDCIELPDCEYDSLLEFLRYLYSDEANLTGSNVMHVLYLANKYMVPSLAEKCGEYLRENLSTTNVFSILPHARKFEDKDLEGLCWQVIEENTEEAVTSDDFVTLERSLTESVVKRERLTVKEVDLFKAVDRWATKESDRKGITTDGESKRRIIGENILKAIRFPMMSQKEFVSVVFDSKILNFQEISELMKYYSDVELTSPLPFIKFPRLICYRVYRFSVYQPPGVDRSWAYSGKTNDGIFFSVNKSVKLHGIQHFGREGCQYTVSTEVNDTTNKFSLVKKTGSYISEIDEKHEYFGFTVCFDSPLQLHEGKRYEVRSLIQGPLSWYGEEGNPFLECSQVQFNFYRFTSSSNGTTELRGQFAAFLFSK</sequence>
<dbReference type="SUPFAM" id="SSF54695">
    <property type="entry name" value="POZ domain"/>
    <property type="match status" value="1"/>
</dbReference>